<dbReference type="FunFam" id="1.20.930.60:FF:000001">
    <property type="entry name" value="protein-glutamate O-methyltransferase isoform X1"/>
    <property type="match status" value="1"/>
</dbReference>
<evidence type="ECO:0000313" key="21">
    <source>
        <dbReference type="EMBL" id="TRZ26827.1"/>
    </source>
</evidence>
<dbReference type="Proteomes" id="UP000796761">
    <property type="component" value="Unassembled WGS sequence"/>
</dbReference>
<comment type="cofactor">
    <cofactor evidence="3">
        <name>Mn(2+)</name>
        <dbReference type="ChEBI" id="CHEBI:29035"/>
    </cofactor>
</comment>
<accession>A0A8K1GZA3</accession>
<name>A0A8K1GZA3_9PASS</name>
<dbReference type="GO" id="GO:0016787">
    <property type="term" value="F:hydrolase activity"/>
    <property type="evidence" value="ECO:0007669"/>
    <property type="project" value="UniProtKB-KW"/>
</dbReference>
<evidence type="ECO:0000256" key="19">
    <source>
        <dbReference type="SAM" id="Coils"/>
    </source>
</evidence>
<dbReference type="FunFam" id="3.40.50.10880:FF:000002">
    <property type="entry name" value="Acidic residue methyltransferase 1"/>
    <property type="match status" value="1"/>
</dbReference>
<evidence type="ECO:0000256" key="4">
    <source>
        <dbReference type="ARBA" id="ARBA00001967"/>
    </source>
</evidence>
<evidence type="ECO:0000256" key="5">
    <source>
        <dbReference type="ARBA" id="ARBA00009519"/>
    </source>
</evidence>
<comment type="catalytic activity">
    <reaction evidence="1">
        <text>L-glutamyl-[protein] + S-adenosyl-L-methionine = [protein]-L-glutamate 5-O-methyl ester + S-adenosyl-L-homocysteine</text>
        <dbReference type="Rhea" id="RHEA:24452"/>
        <dbReference type="Rhea" id="RHEA-COMP:10208"/>
        <dbReference type="Rhea" id="RHEA-COMP:10311"/>
        <dbReference type="ChEBI" id="CHEBI:29973"/>
        <dbReference type="ChEBI" id="CHEBI:57856"/>
        <dbReference type="ChEBI" id="CHEBI:59789"/>
        <dbReference type="ChEBI" id="CHEBI:82795"/>
    </reaction>
</comment>
<keyword evidence="12" id="KW-0378">Hydrolase</keyword>
<comment type="function">
    <text evidence="17">Metal-dependent phosphatase that shows phosphatase activity against several substrates, including fructose-1-phosphate and fructose-6-phosphate. Its preference for fructose-1-phosphate, a strong glycating agent that causes DNA damage rather than a canonical yeast metabolite, suggests a damage-control function in hexose phosphate metabolism. Has also been shown to have O-methyltransferase activity that methylates glutamate residues of target proteins to form gamma-glutamyl methyl ester residues. Possibly methylates PCNA, suggesting it is involved in the DNA damage response.</text>
</comment>
<comment type="cofactor">
    <cofactor evidence="4">
        <name>Ni(2+)</name>
        <dbReference type="ChEBI" id="CHEBI:49786"/>
    </cofactor>
</comment>
<comment type="similarity">
    <text evidence="5">Belongs to the damage-control phosphatase family. Sugar phosphate phosphatase III subfamily.</text>
</comment>
<dbReference type="InterPro" id="IPR036075">
    <property type="entry name" value="ARMT-1-like_metal-bd_sf"/>
</dbReference>
<evidence type="ECO:0000256" key="15">
    <source>
        <dbReference type="ARBA" id="ARBA00030842"/>
    </source>
</evidence>
<sequence>MDGSFAYFTIKDRLPQILTRVIDTLHRHKNEFFEEHGEKGVEAEKRAISFLSKLRNELQTDKPVTPLEDELPDAVLWNQYLDYQRNLPNGSGEPSWFQSPWLFIECYMYRRIHAALALNPPIDNFDVFKEGKAQNFFESQEAIIALCTYFQELVKNIKDLEEKQLQEELFKLLQVSLWGNKCDLSFSAGDDSSQKSSPLQSLESMVPYILVNDMEKVWLLLVNAKRNRTEGSNVRVDLILDNAGFELVSDLVLADFLLSSKLADEVYFHGKSIPWYVSDTTKNDFNWTIKQLGSANHMWMSRCGINWEGNLKKGAWVFRDHMFWTLPHDFSSMSEVAPDLHAELQKSNLLLFKGDLNYRKLTGDRKWEHSVPFHQALNKFHPAPLCSLRTLKSDTQVGLKPGQVLLQGGILIFRQLIELQKLEIQSGKLKESHDHVLLDIPVTREQMNHYRAAAETAQSELAALSVKYDCAQSELLKLRSSMISKEASFQELKAEAESCKENNARLMSRLLSLQTQIQETEEELHVLAASKNQAELTAQLAHKENLELKEKLHEKSAKLNKYLNACEEDMTQASKISKAYEELLTDLSGFLDIDIREKEKPQEHLTSKVSEICKENVTLKDQVAALQEAVNMESKANRETIMRLVSEVAKEQKKAAGYYQDMEKLSKDLDSAIKKRQSLEMEIRNLQEKLTVNQKALDTSKQELHNLKKSSRELDASLKSSREEARTAQSSLEAFKVEIATLLSCGSVIVKPSENTILERIQQINCKEENKEIMVSQLETKLAKLTKALENQTRLYHEALERSRTAERCSEDFHNQLKHLQEELLTGDLMQDGLKLEKQKYLKFLEQLNEKMKLGSLAAEVGFDMTMDMILARVEQLVKLEGDAVVENKTVAYSLRRKLKAQKEKLESRELHMNLLRQKISQLEEEKQVRTALAVERDEANLTVRKLHKMIERLQKQLDLAREANTDLKAKLSETSELKIKTLEQNRTIEELSKSQGKLERMKEKAEKQLKSAKSELRLKEREATENKEKNKNMLEAVTSEMKVLKTTLAELAKRERQLADFREVVSQMLGLNTASLALPDYEIITRLDGLIHSHQHHFFPCVCLRNVARTPEEQQGNVQLLH</sequence>
<comment type="caution">
    <text evidence="21">The sequence shown here is derived from an EMBL/GenBank/DDBJ whole genome shotgun (WGS) entry which is preliminary data.</text>
</comment>
<evidence type="ECO:0000256" key="18">
    <source>
        <dbReference type="ARBA" id="ARBA00048809"/>
    </source>
</evidence>
<dbReference type="InterPro" id="IPR039139">
    <property type="entry name" value="CCDC170-like"/>
</dbReference>
<evidence type="ECO:0000256" key="3">
    <source>
        <dbReference type="ARBA" id="ARBA00001936"/>
    </source>
</evidence>
<dbReference type="PANTHER" id="PTHR18863:SF4">
    <property type="entry name" value="COILED-COIL DOMAIN-CONTAINING PROTEIN 170"/>
    <property type="match status" value="1"/>
</dbReference>
<reference evidence="21" key="1">
    <citation type="submission" date="2019-04" db="EMBL/GenBank/DDBJ databases">
        <title>Genome assembly of Zosterops borbonicus 15179.</title>
        <authorList>
            <person name="Leroy T."/>
            <person name="Anselmetti Y."/>
            <person name="Tilak M.-K."/>
            <person name="Nabholz B."/>
        </authorList>
    </citation>
    <scope>NUCLEOTIDE SEQUENCE</scope>
    <source>
        <strain evidence="21">HGM_15179</strain>
        <tissue evidence="21">Muscle</tissue>
    </source>
</reference>
<evidence type="ECO:0000256" key="7">
    <source>
        <dbReference type="ARBA" id="ARBA00022596"/>
    </source>
</evidence>
<evidence type="ECO:0000313" key="22">
    <source>
        <dbReference type="Proteomes" id="UP000796761"/>
    </source>
</evidence>
<evidence type="ECO:0000256" key="13">
    <source>
        <dbReference type="ARBA" id="ARBA00023211"/>
    </source>
</evidence>
<dbReference type="PANTHER" id="PTHR18863">
    <property type="entry name" value="TSEC-2-RELATED"/>
    <property type="match status" value="1"/>
</dbReference>
<dbReference type="AlphaFoldDB" id="A0A8K1GZA3"/>
<dbReference type="InterPro" id="IPR002791">
    <property type="entry name" value="ARMT1-like_metal-bd"/>
</dbReference>
<evidence type="ECO:0000256" key="14">
    <source>
        <dbReference type="ARBA" id="ARBA00030066"/>
    </source>
</evidence>
<keyword evidence="9" id="KW-0808">Transferase</keyword>
<gene>
    <name evidence="21" type="ORF">HGM15179_000297</name>
</gene>
<dbReference type="SUPFAM" id="SSF111321">
    <property type="entry name" value="AF1104-like"/>
    <property type="match status" value="1"/>
</dbReference>
<evidence type="ECO:0000259" key="20">
    <source>
        <dbReference type="Pfam" id="PF01937"/>
    </source>
</evidence>
<evidence type="ECO:0000256" key="17">
    <source>
        <dbReference type="ARBA" id="ARBA00045980"/>
    </source>
</evidence>
<keyword evidence="22" id="KW-1185">Reference proteome</keyword>
<keyword evidence="13" id="KW-0464">Manganese</keyword>
<evidence type="ECO:0000256" key="16">
    <source>
        <dbReference type="ARBA" id="ARBA00032801"/>
    </source>
</evidence>
<evidence type="ECO:0000256" key="1">
    <source>
        <dbReference type="ARBA" id="ARBA00000807"/>
    </source>
</evidence>
<feature type="coiled-coil region" evidence="19">
    <location>
        <begin position="768"/>
        <end position="802"/>
    </location>
</feature>
<comment type="catalytic activity">
    <reaction evidence="18">
        <text>beta-D-fructose 6-phosphate = dihydroxyacetone + D-glyceraldehyde 3-phosphate</text>
        <dbReference type="Rhea" id="RHEA:28002"/>
        <dbReference type="ChEBI" id="CHEBI:16016"/>
        <dbReference type="ChEBI" id="CHEBI:57634"/>
        <dbReference type="ChEBI" id="CHEBI:59776"/>
    </reaction>
</comment>
<organism evidence="21 22">
    <name type="scientific">Zosterops borbonicus</name>
    <dbReference type="NCBI Taxonomy" id="364589"/>
    <lineage>
        <taxon>Eukaryota</taxon>
        <taxon>Metazoa</taxon>
        <taxon>Chordata</taxon>
        <taxon>Craniata</taxon>
        <taxon>Vertebrata</taxon>
        <taxon>Euteleostomi</taxon>
        <taxon>Archelosauria</taxon>
        <taxon>Archosauria</taxon>
        <taxon>Dinosauria</taxon>
        <taxon>Saurischia</taxon>
        <taxon>Theropoda</taxon>
        <taxon>Coelurosauria</taxon>
        <taxon>Aves</taxon>
        <taxon>Neognathae</taxon>
        <taxon>Neoaves</taxon>
        <taxon>Telluraves</taxon>
        <taxon>Australaves</taxon>
        <taxon>Passeriformes</taxon>
        <taxon>Sylvioidea</taxon>
        <taxon>Zosteropidae</taxon>
        <taxon>Zosterops</taxon>
    </lineage>
</organism>
<dbReference type="Gene3D" id="3.40.50.10880">
    <property type="entry name" value="Uncharacterised protein PF01937, DUF89, domain 3"/>
    <property type="match status" value="1"/>
</dbReference>
<evidence type="ECO:0000256" key="8">
    <source>
        <dbReference type="ARBA" id="ARBA00022603"/>
    </source>
</evidence>
<evidence type="ECO:0000256" key="12">
    <source>
        <dbReference type="ARBA" id="ARBA00022801"/>
    </source>
</evidence>
<evidence type="ECO:0000256" key="9">
    <source>
        <dbReference type="ARBA" id="ARBA00022679"/>
    </source>
</evidence>
<feature type="domain" description="Damage-control phosphatase ARMT1-like metal-binding" evidence="20">
    <location>
        <begin position="9"/>
        <end position="402"/>
    </location>
</feature>
<evidence type="ECO:0000256" key="6">
    <source>
        <dbReference type="ARBA" id="ARBA00017414"/>
    </source>
</evidence>
<keyword evidence="8" id="KW-0489">Methyltransferase</keyword>
<keyword evidence="19" id="KW-0175">Coiled coil</keyword>
<keyword evidence="7" id="KW-0533">Nickel</keyword>
<dbReference type="OrthoDB" id="5832575at2759"/>
<keyword evidence="10" id="KW-0949">S-adenosyl-L-methionine</keyword>
<dbReference type="Pfam" id="PF01937">
    <property type="entry name" value="ARMT1-like_dom"/>
    <property type="match status" value="1"/>
</dbReference>
<dbReference type="GO" id="GO:0046872">
    <property type="term" value="F:metal ion binding"/>
    <property type="evidence" value="ECO:0007669"/>
    <property type="project" value="UniProtKB-KW"/>
</dbReference>
<feature type="coiled-coil region" evidence="19">
    <location>
        <begin position="662"/>
        <end position="724"/>
    </location>
</feature>
<feature type="coiled-coil region" evidence="19">
    <location>
        <begin position="454"/>
        <end position="565"/>
    </location>
</feature>
<dbReference type="GO" id="GO:0032259">
    <property type="term" value="P:methylation"/>
    <property type="evidence" value="ECO:0007669"/>
    <property type="project" value="UniProtKB-KW"/>
</dbReference>
<feature type="coiled-coil region" evidence="19">
    <location>
        <begin position="906"/>
        <end position="1055"/>
    </location>
</feature>
<dbReference type="EMBL" id="SWJQ01000005">
    <property type="protein sequence ID" value="TRZ26827.1"/>
    <property type="molecule type" value="Genomic_DNA"/>
</dbReference>
<evidence type="ECO:0000256" key="11">
    <source>
        <dbReference type="ARBA" id="ARBA00022723"/>
    </source>
</evidence>
<comment type="catalytic activity">
    <reaction evidence="2">
        <text>beta-D-fructose 1-phosphate + H2O = D-fructose + phosphate</text>
        <dbReference type="Rhea" id="RHEA:35603"/>
        <dbReference type="ChEBI" id="CHEBI:15377"/>
        <dbReference type="ChEBI" id="CHEBI:37721"/>
        <dbReference type="ChEBI" id="CHEBI:43474"/>
        <dbReference type="ChEBI" id="CHEBI:138881"/>
    </reaction>
</comment>
<dbReference type="Gene3D" id="1.20.930.60">
    <property type="match status" value="1"/>
</dbReference>
<evidence type="ECO:0000256" key="10">
    <source>
        <dbReference type="ARBA" id="ARBA00022691"/>
    </source>
</evidence>
<dbReference type="GO" id="GO:0008168">
    <property type="term" value="F:methyltransferase activity"/>
    <property type="evidence" value="ECO:0007669"/>
    <property type="project" value="UniProtKB-KW"/>
</dbReference>
<protein>
    <recommendedName>
        <fullName evidence="6">Damage-control phosphatase ARMT1</fullName>
    </recommendedName>
    <alternativeName>
        <fullName evidence="16">Acidic residue methyltransferase 1</fullName>
    </alternativeName>
    <alternativeName>
        <fullName evidence="14">Protein-glutamate O-methyltransferase</fullName>
    </alternativeName>
    <alternativeName>
        <fullName evidence="15">Sugar phosphate phosphatase ARMT1</fullName>
    </alternativeName>
</protein>
<evidence type="ECO:0000256" key="2">
    <source>
        <dbReference type="ARBA" id="ARBA00001326"/>
    </source>
</evidence>
<keyword evidence="11" id="KW-0479">Metal-binding</keyword>
<proteinExistence type="inferred from homology"/>